<dbReference type="InterPro" id="IPR050090">
    <property type="entry name" value="Tyrosine_recombinase_XerCD"/>
</dbReference>
<dbReference type="InterPro" id="IPR044068">
    <property type="entry name" value="CB"/>
</dbReference>
<evidence type="ECO:0000256" key="1">
    <source>
        <dbReference type="ARBA" id="ARBA00022908"/>
    </source>
</evidence>
<dbReference type="PANTHER" id="PTHR30349:SF94">
    <property type="entry name" value="INTEGRASE_RECOMBINASE HI_1414-RELATED"/>
    <property type="match status" value="1"/>
</dbReference>
<dbReference type="PANTHER" id="PTHR30349">
    <property type="entry name" value="PHAGE INTEGRASE-RELATED"/>
    <property type="match status" value="1"/>
</dbReference>
<dbReference type="Gene3D" id="1.10.443.10">
    <property type="entry name" value="Intergrase catalytic core"/>
    <property type="match status" value="1"/>
</dbReference>
<dbReference type="Pfam" id="PF00589">
    <property type="entry name" value="Phage_integrase"/>
    <property type="match status" value="1"/>
</dbReference>
<comment type="caution">
    <text evidence="7">The sequence shown here is derived from an EMBL/GenBank/DDBJ whole genome shotgun (WGS) entry which is preliminary data.</text>
</comment>
<dbReference type="GO" id="GO:0003677">
    <property type="term" value="F:DNA binding"/>
    <property type="evidence" value="ECO:0007669"/>
    <property type="project" value="UniProtKB-UniRule"/>
</dbReference>
<keyword evidence="2 4" id="KW-0238">DNA-binding</keyword>
<keyword evidence="3" id="KW-0233">DNA recombination</keyword>
<accession>N9ETL6</accession>
<evidence type="ECO:0000313" key="7">
    <source>
        <dbReference type="EMBL" id="ENV98279.1"/>
    </source>
</evidence>
<dbReference type="InterPro" id="IPR002104">
    <property type="entry name" value="Integrase_catalytic"/>
</dbReference>
<feature type="domain" description="Core-binding (CB)" evidence="6">
    <location>
        <begin position="54"/>
        <end position="135"/>
    </location>
</feature>
<dbReference type="PATRIC" id="fig|1217650.3.peg.1107"/>
<protein>
    <recommendedName>
        <fullName evidence="9">Tyr recombinase domain-containing protein</fullName>
    </recommendedName>
</protein>
<dbReference type="CDD" id="cd00796">
    <property type="entry name" value="INT_Rci_Hp1_C"/>
    <property type="match status" value="1"/>
</dbReference>
<dbReference type="InterPro" id="IPR013762">
    <property type="entry name" value="Integrase-like_cat_sf"/>
</dbReference>
<dbReference type="PROSITE" id="PS51900">
    <property type="entry name" value="CB"/>
    <property type="match status" value="1"/>
</dbReference>
<evidence type="ECO:0000256" key="3">
    <source>
        <dbReference type="ARBA" id="ARBA00023172"/>
    </source>
</evidence>
<dbReference type="AlphaFoldDB" id="N9ETL6"/>
<dbReference type="SUPFAM" id="SSF56349">
    <property type="entry name" value="DNA breaking-rejoining enzymes"/>
    <property type="match status" value="1"/>
</dbReference>
<dbReference type="InterPro" id="IPR011010">
    <property type="entry name" value="DNA_brk_join_enz"/>
</dbReference>
<dbReference type="Proteomes" id="UP000013251">
    <property type="component" value="Unassembled WGS sequence"/>
</dbReference>
<dbReference type="InterPro" id="IPR010998">
    <property type="entry name" value="Integrase_recombinase_N"/>
</dbReference>
<dbReference type="EMBL" id="APQG01000016">
    <property type="protein sequence ID" value="ENV98279.1"/>
    <property type="molecule type" value="Genomic_DNA"/>
</dbReference>
<organism evidence="7 8">
    <name type="scientific">Acinetobacter bereziniae LMG 1003 = CIP 70.12</name>
    <dbReference type="NCBI Taxonomy" id="981324"/>
    <lineage>
        <taxon>Bacteria</taxon>
        <taxon>Pseudomonadati</taxon>
        <taxon>Pseudomonadota</taxon>
        <taxon>Gammaproteobacteria</taxon>
        <taxon>Moraxellales</taxon>
        <taxon>Moraxellaceae</taxon>
        <taxon>Acinetobacter</taxon>
    </lineage>
</organism>
<name>N9ETL6_ACIBZ</name>
<proteinExistence type="predicted"/>
<dbReference type="GO" id="GO:0006310">
    <property type="term" value="P:DNA recombination"/>
    <property type="evidence" value="ECO:0007669"/>
    <property type="project" value="UniProtKB-KW"/>
</dbReference>
<dbReference type="Gene3D" id="1.10.150.130">
    <property type="match status" value="1"/>
</dbReference>
<dbReference type="HOGENOM" id="CLU_027562_32_1_6"/>
<dbReference type="OrthoDB" id="9057547at2"/>
<dbReference type="RefSeq" id="WP_005030162.1">
    <property type="nucleotide sequence ID" value="NZ_KB849755.1"/>
</dbReference>
<keyword evidence="8" id="KW-1185">Reference proteome</keyword>
<reference evidence="7 8" key="1">
    <citation type="submission" date="2013-02" db="EMBL/GenBank/DDBJ databases">
        <title>The Genome Sequence of Acinetobacter bereziniae CIP 70.12.</title>
        <authorList>
            <consortium name="The Broad Institute Genome Sequencing Platform"/>
            <consortium name="The Broad Institute Genome Sequencing Center for Infectious Disease"/>
            <person name="Cerqueira G."/>
            <person name="Feldgarden M."/>
            <person name="Courvalin P."/>
            <person name="Perichon B."/>
            <person name="Grillot-Courvalin C."/>
            <person name="Clermont D."/>
            <person name="Rocha E."/>
            <person name="Yoon E.-J."/>
            <person name="Nemec A."/>
            <person name="Walker B."/>
            <person name="Young S.K."/>
            <person name="Zeng Q."/>
            <person name="Gargeya S."/>
            <person name="Fitzgerald M."/>
            <person name="Haas B."/>
            <person name="Abouelleil A."/>
            <person name="Alvarado L."/>
            <person name="Arachchi H.M."/>
            <person name="Berlin A.M."/>
            <person name="Chapman S.B."/>
            <person name="Dewar J."/>
            <person name="Goldberg J."/>
            <person name="Griggs A."/>
            <person name="Gujja S."/>
            <person name="Hansen M."/>
            <person name="Howarth C."/>
            <person name="Imamovic A."/>
            <person name="Larimer J."/>
            <person name="McCowan C."/>
            <person name="Murphy C."/>
            <person name="Neiman D."/>
            <person name="Pearson M."/>
            <person name="Priest M."/>
            <person name="Roberts A."/>
            <person name="Saif S."/>
            <person name="Shea T."/>
            <person name="Sisk P."/>
            <person name="Sykes S."/>
            <person name="Wortman J."/>
            <person name="Nusbaum C."/>
            <person name="Birren B."/>
        </authorList>
    </citation>
    <scope>NUCLEOTIDE SEQUENCE [LARGE SCALE GENOMIC DNA]</scope>
    <source>
        <strain evidence="7 8">CIP 70.12</strain>
    </source>
</reference>
<evidence type="ECO:0000256" key="4">
    <source>
        <dbReference type="PROSITE-ProRule" id="PRU01248"/>
    </source>
</evidence>
<dbReference type="GO" id="GO:0015074">
    <property type="term" value="P:DNA integration"/>
    <property type="evidence" value="ECO:0007669"/>
    <property type="project" value="UniProtKB-KW"/>
</dbReference>
<evidence type="ECO:0000259" key="6">
    <source>
        <dbReference type="PROSITE" id="PS51900"/>
    </source>
</evidence>
<dbReference type="PROSITE" id="PS51898">
    <property type="entry name" value="TYR_RECOMBINASE"/>
    <property type="match status" value="1"/>
</dbReference>
<feature type="domain" description="Tyr recombinase" evidence="5">
    <location>
        <begin position="157"/>
        <end position="328"/>
    </location>
</feature>
<gene>
    <name evidence="7" type="ORF">F938_01133</name>
</gene>
<evidence type="ECO:0000256" key="2">
    <source>
        <dbReference type="ARBA" id="ARBA00023125"/>
    </source>
</evidence>
<evidence type="ECO:0008006" key="9">
    <source>
        <dbReference type="Google" id="ProtNLM"/>
    </source>
</evidence>
<sequence>MASFRQRGDAWRVEISVNGTRESATFDTKTQARAWASKRETELREQALGKLPDYTLKQAVERYISEVSPKKKSHLREANRLTAFLRMYPALCKKPIAKITTDDLVKWRDDRLKQIQGSSVRRDANVLSSLFKIARKEWKWIHESPMADLTMPPQAKHRDRRVSDEEVRRLVLASGWDESTPNNFTQQVIIAFLFALETAMRASEIKGLTWDRVFLFDRYVALLETKNGTKRNVPLSKRAIELIGYLKGIDSKRVFTINDASFDTLWRKLRNRCEIEDLHFHDSRHEACTRLARKIEVLDLARMIGHKDLKSLMIYYNPTATEIANRLD</sequence>
<evidence type="ECO:0000313" key="8">
    <source>
        <dbReference type="Proteomes" id="UP000013251"/>
    </source>
</evidence>
<evidence type="ECO:0000259" key="5">
    <source>
        <dbReference type="PROSITE" id="PS51898"/>
    </source>
</evidence>
<keyword evidence="1" id="KW-0229">DNA integration</keyword>